<proteinExistence type="predicted"/>
<keyword evidence="1" id="KW-1133">Transmembrane helix</keyword>
<gene>
    <name evidence="2" type="ORF">SteCoe_36148</name>
</gene>
<dbReference type="OrthoDB" id="10493790at2759"/>
<dbReference type="Proteomes" id="UP000187209">
    <property type="component" value="Unassembled WGS sequence"/>
</dbReference>
<dbReference type="EMBL" id="MPUH01001616">
    <property type="protein sequence ID" value="OMJ66863.1"/>
    <property type="molecule type" value="Genomic_DNA"/>
</dbReference>
<feature type="transmembrane region" description="Helical" evidence="1">
    <location>
        <begin position="29"/>
        <end position="46"/>
    </location>
</feature>
<organism evidence="2 3">
    <name type="scientific">Stentor coeruleus</name>
    <dbReference type="NCBI Taxonomy" id="5963"/>
    <lineage>
        <taxon>Eukaryota</taxon>
        <taxon>Sar</taxon>
        <taxon>Alveolata</taxon>
        <taxon>Ciliophora</taxon>
        <taxon>Postciliodesmatophora</taxon>
        <taxon>Heterotrichea</taxon>
        <taxon>Heterotrichida</taxon>
        <taxon>Stentoridae</taxon>
        <taxon>Stentor</taxon>
    </lineage>
</organism>
<evidence type="ECO:0000256" key="1">
    <source>
        <dbReference type="SAM" id="Phobius"/>
    </source>
</evidence>
<keyword evidence="3" id="KW-1185">Reference proteome</keyword>
<sequence>MGIVKLMLPRFMFYRKYMPGNKEWRHNTALAWFQIYILGNLLYFSASRYKFRGALRGVELADAQKPNSRLIPIL</sequence>
<keyword evidence="1" id="KW-0472">Membrane</keyword>
<protein>
    <submittedName>
        <fullName evidence="2">Uncharacterized protein</fullName>
    </submittedName>
</protein>
<keyword evidence="1" id="KW-0812">Transmembrane</keyword>
<evidence type="ECO:0000313" key="3">
    <source>
        <dbReference type="Proteomes" id="UP000187209"/>
    </source>
</evidence>
<evidence type="ECO:0000313" key="2">
    <source>
        <dbReference type="EMBL" id="OMJ66863.1"/>
    </source>
</evidence>
<name>A0A1R2AQP8_9CILI</name>
<comment type="caution">
    <text evidence="2">The sequence shown here is derived from an EMBL/GenBank/DDBJ whole genome shotgun (WGS) entry which is preliminary data.</text>
</comment>
<reference evidence="2 3" key="1">
    <citation type="submission" date="2016-11" db="EMBL/GenBank/DDBJ databases">
        <title>The macronuclear genome of Stentor coeruleus: a giant cell with tiny introns.</title>
        <authorList>
            <person name="Slabodnick M."/>
            <person name="Ruby J.G."/>
            <person name="Reiff S.B."/>
            <person name="Swart E.C."/>
            <person name="Gosai S."/>
            <person name="Prabakaran S."/>
            <person name="Witkowska E."/>
            <person name="Larue G.E."/>
            <person name="Fisher S."/>
            <person name="Freeman R.M."/>
            <person name="Gunawardena J."/>
            <person name="Chu W."/>
            <person name="Stover N.A."/>
            <person name="Gregory B.D."/>
            <person name="Nowacki M."/>
            <person name="Derisi J."/>
            <person name="Roy S.W."/>
            <person name="Marshall W.F."/>
            <person name="Sood P."/>
        </authorList>
    </citation>
    <scope>NUCLEOTIDE SEQUENCE [LARGE SCALE GENOMIC DNA]</scope>
    <source>
        <strain evidence="2">WM001</strain>
    </source>
</reference>
<dbReference type="AlphaFoldDB" id="A0A1R2AQP8"/>
<accession>A0A1R2AQP8</accession>